<accession>A0A0A7GFD9</accession>
<sequence>MDMNPDATLKEFLDEVREIFASKKAVNIYVYDAPLEKIEELVRKGYTLGSAMSSSSGIRAYATRNVVAGEFEVTLTVYSDSMTLEKYLELRKKLEQ</sequence>
<proteinExistence type="predicted"/>
<dbReference type="KEGG" id="gac:GACE_1533"/>
<dbReference type="HOGENOM" id="CLU_2379272_0_0_2"/>
<gene>
    <name evidence="1" type="ORF">GACE_1533</name>
</gene>
<dbReference type="Proteomes" id="UP000030624">
    <property type="component" value="Chromosome"/>
</dbReference>
<dbReference type="EMBL" id="CP009552">
    <property type="protein sequence ID" value="AIY90568.1"/>
    <property type="molecule type" value="Genomic_DNA"/>
</dbReference>
<organism evidence="1 2">
    <name type="scientific">Geoglobus acetivorans</name>
    <dbReference type="NCBI Taxonomy" id="565033"/>
    <lineage>
        <taxon>Archaea</taxon>
        <taxon>Methanobacteriati</taxon>
        <taxon>Methanobacteriota</taxon>
        <taxon>Archaeoglobi</taxon>
        <taxon>Archaeoglobales</taxon>
        <taxon>Archaeoglobaceae</taxon>
        <taxon>Geoglobus</taxon>
    </lineage>
</organism>
<evidence type="ECO:0000313" key="2">
    <source>
        <dbReference type="Proteomes" id="UP000030624"/>
    </source>
</evidence>
<name>A0A0A7GFD9_GEOAI</name>
<reference evidence="1 2" key="1">
    <citation type="journal article" date="2015" name="Appl. Environ. Microbiol.">
        <title>The Geoglobus acetivorans genome: Fe(III) reduction, acetate utilization, autotrophic growth, and degradation of aromatic compounds in a hyperthermophilic archaeon.</title>
        <authorList>
            <person name="Mardanov A.V."/>
            <person name="Slododkina G.B."/>
            <person name="Slobodkin A.I."/>
            <person name="Beletsky A.V."/>
            <person name="Gavrilov S.N."/>
            <person name="Kublanov I.V."/>
            <person name="Bonch-Osmolovskaya E.A."/>
            <person name="Skryabin K.G."/>
            <person name="Ravin N.V."/>
        </authorList>
    </citation>
    <scope>NUCLEOTIDE SEQUENCE [LARGE SCALE GENOMIC DNA]</scope>
    <source>
        <strain evidence="1 2">SBH6</strain>
    </source>
</reference>
<protein>
    <submittedName>
        <fullName evidence="1">Uncharacterized protein</fullName>
    </submittedName>
</protein>
<dbReference type="STRING" id="565033.GACE_1533"/>
<evidence type="ECO:0000313" key="1">
    <source>
        <dbReference type="EMBL" id="AIY90568.1"/>
    </source>
</evidence>
<dbReference type="AlphaFoldDB" id="A0A0A7GFD9"/>